<keyword evidence="2" id="KW-1133">Transmembrane helix</keyword>
<dbReference type="InterPro" id="IPR026870">
    <property type="entry name" value="Zinc_ribbon_dom"/>
</dbReference>
<keyword evidence="2" id="KW-0472">Membrane</keyword>
<dbReference type="AlphaFoldDB" id="A0A9D1PFV1"/>
<gene>
    <name evidence="5" type="ORF">H9746_00650</name>
</gene>
<evidence type="ECO:0000313" key="5">
    <source>
        <dbReference type="EMBL" id="HIV61353.1"/>
    </source>
</evidence>
<sequence>MYCSNCGTQVPDNSRFCPNCGQNLQQEPQQEQNQNFQTNQNTENNTSQQNTQGNAYNQNQTDWSAFQVNDKQPQNNDSLELIFKIFCAVFTIVFAYKGLGAIFSSLFNVNNYYYFHFNPIFILTIPISIISGIIYILTALVLVVLGFKHSKENSTGLFLALTVSCILNVVMLIIRQLFNLIFAGGIYTGSLFELILVIVCIGATFAILHSLNQAPDFNSFTQNTGEKFSNAAKDVKNAFCELISSISNHSQNNANNQYNNTQYNSANQQNYNGQTYQNNFQQQPYNLTTVPLKQDRSILTFIILNIITCGFYGLYVIYSLANDVNRACEGDGKKTSGLIVFILLSIITCGIYGFYWYYAVGNRIAANAPRYGIALQEDGTSVLLWMLLGSLLCGIGYWIAYHIIFKNMNILAAAYNNRRF</sequence>
<dbReference type="InterPro" id="IPR025328">
    <property type="entry name" value="DUF4234"/>
</dbReference>
<feature type="domain" description="DUF4234" evidence="4">
    <location>
        <begin position="296"/>
        <end position="365"/>
    </location>
</feature>
<dbReference type="EMBL" id="DXIE01000005">
    <property type="protein sequence ID" value="HIV61353.1"/>
    <property type="molecule type" value="Genomic_DNA"/>
</dbReference>
<protein>
    <submittedName>
        <fullName evidence="5">DUF4234 domain-containing protein</fullName>
    </submittedName>
</protein>
<feature type="transmembrane region" description="Helical" evidence="2">
    <location>
        <begin position="119"/>
        <end position="145"/>
    </location>
</feature>
<organism evidence="5 6">
    <name type="scientific">Candidatus Butyricicoccus avistercoris</name>
    <dbReference type="NCBI Taxonomy" id="2838518"/>
    <lineage>
        <taxon>Bacteria</taxon>
        <taxon>Bacillati</taxon>
        <taxon>Bacillota</taxon>
        <taxon>Clostridia</taxon>
        <taxon>Eubacteriales</taxon>
        <taxon>Butyricicoccaceae</taxon>
        <taxon>Butyricicoccus</taxon>
    </lineage>
</organism>
<feature type="region of interest" description="Disordered" evidence="1">
    <location>
        <begin position="28"/>
        <end position="54"/>
    </location>
</feature>
<proteinExistence type="predicted"/>
<evidence type="ECO:0000256" key="1">
    <source>
        <dbReference type="SAM" id="MobiDB-lite"/>
    </source>
</evidence>
<dbReference type="Pfam" id="PF13240">
    <property type="entry name" value="Zn_Ribbon_1"/>
    <property type="match status" value="1"/>
</dbReference>
<feature type="transmembrane region" description="Helical" evidence="2">
    <location>
        <begin position="382"/>
        <end position="404"/>
    </location>
</feature>
<evidence type="ECO:0000259" key="4">
    <source>
        <dbReference type="Pfam" id="PF14018"/>
    </source>
</evidence>
<reference evidence="5" key="1">
    <citation type="journal article" date="2021" name="PeerJ">
        <title>Extensive microbial diversity within the chicken gut microbiome revealed by metagenomics and culture.</title>
        <authorList>
            <person name="Gilroy R."/>
            <person name="Ravi A."/>
            <person name="Getino M."/>
            <person name="Pursley I."/>
            <person name="Horton D.L."/>
            <person name="Alikhan N.F."/>
            <person name="Baker D."/>
            <person name="Gharbi K."/>
            <person name="Hall N."/>
            <person name="Watson M."/>
            <person name="Adriaenssens E.M."/>
            <person name="Foster-Nyarko E."/>
            <person name="Jarju S."/>
            <person name="Secka A."/>
            <person name="Antonio M."/>
            <person name="Oren A."/>
            <person name="Chaudhuri R.R."/>
            <person name="La Ragione R."/>
            <person name="Hildebrand F."/>
            <person name="Pallen M.J."/>
        </authorList>
    </citation>
    <scope>NUCLEOTIDE SEQUENCE</scope>
    <source>
        <strain evidence="5">CHK193-4272</strain>
    </source>
</reference>
<evidence type="ECO:0000256" key="2">
    <source>
        <dbReference type="SAM" id="Phobius"/>
    </source>
</evidence>
<comment type="caution">
    <text evidence="5">The sequence shown here is derived from an EMBL/GenBank/DDBJ whole genome shotgun (WGS) entry which is preliminary data.</text>
</comment>
<dbReference type="Pfam" id="PF14018">
    <property type="entry name" value="DUF4234"/>
    <property type="match status" value="1"/>
</dbReference>
<feature type="transmembrane region" description="Helical" evidence="2">
    <location>
        <begin position="184"/>
        <end position="208"/>
    </location>
</feature>
<reference evidence="5" key="2">
    <citation type="submission" date="2021-04" db="EMBL/GenBank/DDBJ databases">
        <authorList>
            <person name="Gilroy R."/>
        </authorList>
    </citation>
    <scope>NUCLEOTIDE SEQUENCE</scope>
    <source>
        <strain evidence="5">CHK193-4272</strain>
    </source>
</reference>
<keyword evidence="2" id="KW-0812">Transmembrane</keyword>
<evidence type="ECO:0000313" key="6">
    <source>
        <dbReference type="Proteomes" id="UP000886808"/>
    </source>
</evidence>
<evidence type="ECO:0000259" key="3">
    <source>
        <dbReference type="Pfam" id="PF13240"/>
    </source>
</evidence>
<feature type="transmembrane region" description="Helical" evidence="2">
    <location>
        <begin position="298"/>
        <end position="318"/>
    </location>
</feature>
<dbReference type="Proteomes" id="UP000886808">
    <property type="component" value="Unassembled WGS sequence"/>
</dbReference>
<feature type="transmembrane region" description="Helical" evidence="2">
    <location>
        <begin position="81"/>
        <end position="107"/>
    </location>
</feature>
<accession>A0A9D1PFV1</accession>
<feature type="domain" description="Zinc-ribbon" evidence="3">
    <location>
        <begin position="2"/>
        <end position="23"/>
    </location>
</feature>
<name>A0A9D1PFV1_9FIRM</name>
<feature type="transmembrane region" description="Helical" evidence="2">
    <location>
        <begin position="157"/>
        <end position="178"/>
    </location>
</feature>
<feature type="transmembrane region" description="Helical" evidence="2">
    <location>
        <begin position="338"/>
        <end position="361"/>
    </location>
</feature>